<gene>
    <name evidence="13 15" type="primary">pheS</name>
    <name evidence="15" type="ORF">H2508_06890</name>
</gene>
<dbReference type="InterPro" id="IPR004529">
    <property type="entry name" value="Phe-tRNA-synth_IIc_asu"/>
</dbReference>
<dbReference type="CDD" id="cd00496">
    <property type="entry name" value="PheRS_alpha_core"/>
    <property type="match status" value="1"/>
</dbReference>
<dbReference type="HAMAP" id="MF_00281">
    <property type="entry name" value="Phe_tRNA_synth_alpha1"/>
    <property type="match status" value="1"/>
</dbReference>
<evidence type="ECO:0000256" key="13">
    <source>
        <dbReference type="HAMAP-Rule" id="MF_00281"/>
    </source>
</evidence>
<dbReference type="InterPro" id="IPR006195">
    <property type="entry name" value="aa-tRNA-synth_II"/>
</dbReference>
<comment type="caution">
    <text evidence="15">The sequence shown here is derived from an EMBL/GenBank/DDBJ whole genome shotgun (WGS) entry which is preliminary data.</text>
</comment>
<comment type="subcellular location">
    <subcellularLocation>
        <location evidence="1 13">Cytoplasm</location>
    </subcellularLocation>
</comment>
<dbReference type="InterPro" id="IPR002319">
    <property type="entry name" value="Phenylalanyl-tRNA_Synthase"/>
</dbReference>
<sequence>MENLEPLAQEARSKIEAADDGATLEQLRVDYLGKKGQITALLKGLGKLSAEERPAAGAQINVVKQELQALIGERKQALESAAVEAKLAAETIDVSLPGRGQSTGGIHPVTRTIERIEDFFSGIGFDVVEGPEIEDDYHNFEALNIPAHHPARAMHDTFYVDETTVLRTHTSPVQVRVMETEEPPLRVICPGRVYRCDSDLTHTPMFHQVEGLLIDDHSSFADLKGVVEEFLRVFFEKELQVRFRPSYFPFTEPSAEVDIQCVNCAGEGCRVCSQTGWLEVMGCGMVHPRVFEHSKIDPEKYSGFAFGMGVERLAMLRYGVNDLRLFFDNDLRFLEQF</sequence>
<evidence type="ECO:0000256" key="9">
    <source>
        <dbReference type="ARBA" id="ARBA00022842"/>
    </source>
</evidence>
<keyword evidence="5 13" id="KW-0436">Ligase</keyword>
<evidence type="ECO:0000259" key="14">
    <source>
        <dbReference type="PROSITE" id="PS50862"/>
    </source>
</evidence>
<proteinExistence type="inferred from homology"/>
<dbReference type="AlphaFoldDB" id="A0A7W2YK02"/>
<dbReference type="GO" id="GO:0005524">
    <property type="term" value="F:ATP binding"/>
    <property type="evidence" value="ECO:0007669"/>
    <property type="project" value="UniProtKB-UniRule"/>
</dbReference>
<evidence type="ECO:0000256" key="6">
    <source>
        <dbReference type="ARBA" id="ARBA00022723"/>
    </source>
</evidence>
<dbReference type="InterPro" id="IPR022911">
    <property type="entry name" value="Phe_tRNA_ligase_alpha1_bac"/>
</dbReference>
<dbReference type="InterPro" id="IPR004188">
    <property type="entry name" value="Phe-tRNA_ligase_II_N"/>
</dbReference>
<dbReference type="NCBIfam" id="TIGR00468">
    <property type="entry name" value="pheS"/>
    <property type="match status" value="1"/>
</dbReference>
<evidence type="ECO:0000256" key="10">
    <source>
        <dbReference type="ARBA" id="ARBA00022917"/>
    </source>
</evidence>
<evidence type="ECO:0000256" key="12">
    <source>
        <dbReference type="ARBA" id="ARBA00049255"/>
    </source>
</evidence>
<dbReference type="SUPFAM" id="SSF55681">
    <property type="entry name" value="Class II aaRS and biotin synthetases"/>
    <property type="match status" value="1"/>
</dbReference>
<evidence type="ECO:0000256" key="5">
    <source>
        <dbReference type="ARBA" id="ARBA00022598"/>
    </source>
</evidence>
<dbReference type="Pfam" id="PF01409">
    <property type="entry name" value="tRNA-synt_2d"/>
    <property type="match status" value="1"/>
</dbReference>
<keyword evidence="7 13" id="KW-0547">Nucleotide-binding</keyword>
<organism evidence="15 16">
    <name type="scientific">Sediminihaliea albiluteola</name>
    <dbReference type="NCBI Taxonomy" id="2758564"/>
    <lineage>
        <taxon>Bacteria</taxon>
        <taxon>Pseudomonadati</taxon>
        <taxon>Pseudomonadota</taxon>
        <taxon>Gammaproteobacteria</taxon>
        <taxon>Cellvibrionales</taxon>
        <taxon>Halieaceae</taxon>
        <taxon>Sediminihaliea</taxon>
    </lineage>
</organism>
<dbReference type="PANTHER" id="PTHR11538">
    <property type="entry name" value="PHENYLALANYL-TRNA SYNTHETASE"/>
    <property type="match status" value="1"/>
</dbReference>
<keyword evidence="10 13" id="KW-0648">Protein biosynthesis</keyword>
<evidence type="ECO:0000256" key="1">
    <source>
        <dbReference type="ARBA" id="ARBA00004496"/>
    </source>
</evidence>
<keyword evidence="16" id="KW-1185">Reference proteome</keyword>
<dbReference type="InterPro" id="IPR010978">
    <property type="entry name" value="tRNA-bd_arm"/>
</dbReference>
<comment type="catalytic activity">
    <reaction evidence="12 13">
        <text>tRNA(Phe) + L-phenylalanine + ATP = L-phenylalanyl-tRNA(Phe) + AMP + diphosphate + H(+)</text>
        <dbReference type="Rhea" id="RHEA:19413"/>
        <dbReference type="Rhea" id="RHEA-COMP:9668"/>
        <dbReference type="Rhea" id="RHEA-COMP:9699"/>
        <dbReference type="ChEBI" id="CHEBI:15378"/>
        <dbReference type="ChEBI" id="CHEBI:30616"/>
        <dbReference type="ChEBI" id="CHEBI:33019"/>
        <dbReference type="ChEBI" id="CHEBI:58095"/>
        <dbReference type="ChEBI" id="CHEBI:78442"/>
        <dbReference type="ChEBI" id="CHEBI:78531"/>
        <dbReference type="ChEBI" id="CHEBI:456215"/>
        <dbReference type="EC" id="6.1.1.20"/>
    </reaction>
</comment>
<evidence type="ECO:0000256" key="8">
    <source>
        <dbReference type="ARBA" id="ARBA00022840"/>
    </source>
</evidence>
<keyword evidence="4 13" id="KW-0963">Cytoplasm</keyword>
<protein>
    <recommendedName>
        <fullName evidence="13">Phenylalanine--tRNA ligase alpha subunit</fullName>
        <ecNumber evidence="13">6.1.1.20</ecNumber>
    </recommendedName>
    <alternativeName>
        <fullName evidence="13">Phenylalanyl-tRNA synthetase alpha subunit</fullName>
        <shortName evidence="13">PheRS</shortName>
    </alternativeName>
</protein>
<keyword evidence="9 13" id="KW-0460">Magnesium</keyword>
<dbReference type="Gene3D" id="3.30.930.10">
    <property type="entry name" value="Bira Bifunctional Protein, Domain 2"/>
    <property type="match status" value="1"/>
</dbReference>
<dbReference type="PROSITE" id="PS50862">
    <property type="entry name" value="AA_TRNA_LIGASE_II"/>
    <property type="match status" value="1"/>
</dbReference>
<feature type="domain" description="Aminoacyl-transfer RNA synthetases class-II family profile" evidence="14">
    <location>
        <begin position="116"/>
        <end position="328"/>
    </location>
</feature>
<dbReference type="GO" id="GO:0000287">
    <property type="term" value="F:magnesium ion binding"/>
    <property type="evidence" value="ECO:0007669"/>
    <property type="project" value="UniProtKB-UniRule"/>
</dbReference>
<reference evidence="15 16" key="1">
    <citation type="submission" date="2020-07" db="EMBL/GenBank/DDBJ databases">
        <title>Halieaceae bacterium, F7430, whole genome shotgun sequencing project.</title>
        <authorList>
            <person name="Jiang S."/>
            <person name="Liu Z.W."/>
            <person name="Du Z.J."/>
        </authorList>
    </citation>
    <scope>NUCLEOTIDE SEQUENCE [LARGE SCALE GENOMIC DNA]</scope>
    <source>
        <strain evidence="15 16">F7430</strain>
    </source>
</reference>
<comment type="cofactor">
    <cofactor evidence="13">
        <name>Mg(2+)</name>
        <dbReference type="ChEBI" id="CHEBI:18420"/>
    </cofactor>
    <text evidence="13">Binds 2 magnesium ions per tetramer.</text>
</comment>
<evidence type="ECO:0000256" key="7">
    <source>
        <dbReference type="ARBA" id="ARBA00022741"/>
    </source>
</evidence>
<dbReference type="PANTHER" id="PTHR11538:SF41">
    <property type="entry name" value="PHENYLALANINE--TRNA LIGASE, MITOCHONDRIAL"/>
    <property type="match status" value="1"/>
</dbReference>
<evidence type="ECO:0000256" key="3">
    <source>
        <dbReference type="ARBA" id="ARBA00011209"/>
    </source>
</evidence>
<keyword evidence="6 13" id="KW-0479">Metal-binding</keyword>
<keyword evidence="8 13" id="KW-0067">ATP-binding</keyword>
<comment type="similarity">
    <text evidence="2 13">Belongs to the class-II aminoacyl-tRNA synthetase family. Phe-tRNA synthetase alpha subunit type 1 subfamily.</text>
</comment>
<dbReference type="EC" id="6.1.1.20" evidence="13"/>
<evidence type="ECO:0000256" key="11">
    <source>
        <dbReference type="ARBA" id="ARBA00023146"/>
    </source>
</evidence>
<accession>A0A7W2YK02</accession>
<name>A0A7W2YK02_9GAMM</name>
<dbReference type="RefSeq" id="WP_182170932.1">
    <property type="nucleotide sequence ID" value="NZ_JACFXU010000014.1"/>
</dbReference>
<dbReference type="Pfam" id="PF02912">
    <property type="entry name" value="Phe_tRNA-synt_N"/>
    <property type="match status" value="1"/>
</dbReference>
<dbReference type="GO" id="GO:0006432">
    <property type="term" value="P:phenylalanyl-tRNA aminoacylation"/>
    <property type="evidence" value="ECO:0007669"/>
    <property type="project" value="UniProtKB-UniRule"/>
</dbReference>
<comment type="subunit">
    <text evidence="3 13">Tetramer of two alpha and two beta subunits.</text>
</comment>
<dbReference type="InterPro" id="IPR045864">
    <property type="entry name" value="aa-tRNA-synth_II/BPL/LPL"/>
</dbReference>
<dbReference type="FunFam" id="3.30.930.10:FF:000003">
    <property type="entry name" value="Phenylalanine--tRNA ligase alpha subunit"/>
    <property type="match status" value="1"/>
</dbReference>
<dbReference type="EMBL" id="JACFXU010000014">
    <property type="protein sequence ID" value="MBA6412833.1"/>
    <property type="molecule type" value="Genomic_DNA"/>
</dbReference>
<evidence type="ECO:0000256" key="4">
    <source>
        <dbReference type="ARBA" id="ARBA00022490"/>
    </source>
</evidence>
<dbReference type="SUPFAM" id="SSF46589">
    <property type="entry name" value="tRNA-binding arm"/>
    <property type="match status" value="1"/>
</dbReference>
<dbReference type="GO" id="GO:0005737">
    <property type="term" value="C:cytoplasm"/>
    <property type="evidence" value="ECO:0007669"/>
    <property type="project" value="UniProtKB-SubCell"/>
</dbReference>
<evidence type="ECO:0000256" key="2">
    <source>
        <dbReference type="ARBA" id="ARBA00010207"/>
    </source>
</evidence>
<keyword evidence="11 13" id="KW-0030">Aminoacyl-tRNA synthetase</keyword>
<dbReference type="GO" id="GO:0004826">
    <property type="term" value="F:phenylalanine-tRNA ligase activity"/>
    <property type="evidence" value="ECO:0007669"/>
    <property type="project" value="UniProtKB-UniRule"/>
</dbReference>
<dbReference type="GO" id="GO:0000049">
    <property type="term" value="F:tRNA binding"/>
    <property type="evidence" value="ECO:0007669"/>
    <property type="project" value="InterPro"/>
</dbReference>
<dbReference type="Proteomes" id="UP000539350">
    <property type="component" value="Unassembled WGS sequence"/>
</dbReference>
<feature type="binding site" evidence="13">
    <location>
        <position position="252"/>
    </location>
    <ligand>
        <name>Mg(2+)</name>
        <dbReference type="ChEBI" id="CHEBI:18420"/>
        <note>shared with beta subunit</note>
    </ligand>
</feature>
<evidence type="ECO:0000313" key="15">
    <source>
        <dbReference type="EMBL" id="MBA6412833.1"/>
    </source>
</evidence>
<evidence type="ECO:0000313" key="16">
    <source>
        <dbReference type="Proteomes" id="UP000539350"/>
    </source>
</evidence>